<dbReference type="Proteomes" id="UP000887540">
    <property type="component" value="Unplaced"/>
</dbReference>
<evidence type="ECO:0000313" key="3">
    <source>
        <dbReference type="Proteomes" id="UP000887540"/>
    </source>
</evidence>
<accession>A0A914ER76</accession>
<organism evidence="3 4">
    <name type="scientific">Acrobeloides nanus</name>
    <dbReference type="NCBI Taxonomy" id="290746"/>
    <lineage>
        <taxon>Eukaryota</taxon>
        <taxon>Metazoa</taxon>
        <taxon>Ecdysozoa</taxon>
        <taxon>Nematoda</taxon>
        <taxon>Chromadorea</taxon>
        <taxon>Rhabditida</taxon>
        <taxon>Tylenchina</taxon>
        <taxon>Cephalobomorpha</taxon>
        <taxon>Cephaloboidea</taxon>
        <taxon>Cephalobidae</taxon>
        <taxon>Acrobeloides</taxon>
    </lineage>
</organism>
<name>A0A914ER76_9BILA</name>
<keyword evidence="2" id="KW-0732">Signal</keyword>
<sequence length="293" mass="33581">MTSLRDFGCIIFVCFLFQHACDAQSPCELSQNFALQPQAQFSASNQPQSIGPLAQQPNPQNQTTTKFEQFVQQLNELRSRFPNCCIKAQYHRLRIPFPGTIGEASTTSPNASTTQPTTSTTNKTIYEKEQEKAQILAIEDLQYKALKIRTNVQFLFSLETIGLDPPAKSEKYNQAITKLKDIALQPPKNIEPELIRIRSDLQILNNLPNSWLSSPLLFMRRKNVICHEIKSYLKTINYLRKNIDSAIKEYHGLTSEKLIPVQREKADLNKKKIDQVNDFIQQLPRSVDFCDKY</sequence>
<protein>
    <submittedName>
        <fullName evidence="4">Uncharacterized protein</fullName>
    </submittedName>
</protein>
<feature type="compositionally biased region" description="Low complexity" evidence="1">
    <location>
        <begin position="104"/>
        <end position="121"/>
    </location>
</feature>
<feature type="signal peptide" evidence="2">
    <location>
        <begin position="1"/>
        <end position="23"/>
    </location>
</feature>
<evidence type="ECO:0000256" key="2">
    <source>
        <dbReference type="SAM" id="SignalP"/>
    </source>
</evidence>
<dbReference type="WBParaSite" id="ACRNAN_scaffold995.g9754.t1">
    <property type="protein sequence ID" value="ACRNAN_scaffold995.g9754.t1"/>
    <property type="gene ID" value="ACRNAN_scaffold995.g9754"/>
</dbReference>
<keyword evidence="3" id="KW-1185">Reference proteome</keyword>
<reference evidence="4" key="1">
    <citation type="submission" date="2022-11" db="UniProtKB">
        <authorList>
            <consortium name="WormBaseParasite"/>
        </authorList>
    </citation>
    <scope>IDENTIFICATION</scope>
</reference>
<proteinExistence type="predicted"/>
<evidence type="ECO:0000313" key="4">
    <source>
        <dbReference type="WBParaSite" id="ACRNAN_scaffold995.g9754.t1"/>
    </source>
</evidence>
<feature type="chain" id="PRO_5036929125" evidence="2">
    <location>
        <begin position="24"/>
        <end position="293"/>
    </location>
</feature>
<evidence type="ECO:0000256" key="1">
    <source>
        <dbReference type="SAM" id="MobiDB-lite"/>
    </source>
</evidence>
<feature type="region of interest" description="Disordered" evidence="1">
    <location>
        <begin position="101"/>
        <end position="121"/>
    </location>
</feature>
<dbReference type="AlphaFoldDB" id="A0A914ER76"/>